<dbReference type="InterPro" id="IPR027417">
    <property type="entry name" value="P-loop_NTPase"/>
</dbReference>
<dbReference type="SUPFAM" id="SSF160246">
    <property type="entry name" value="EspE N-terminal domain-like"/>
    <property type="match status" value="1"/>
</dbReference>
<dbReference type="GO" id="GO:0005524">
    <property type="term" value="F:ATP binding"/>
    <property type="evidence" value="ECO:0007669"/>
    <property type="project" value="UniProtKB-KW"/>
</dbReference>
<dbReference type="PANTHER" id="PTHR30258">
    <property type="entry name" value="TYPE II SECRETION SYSTEM PROTEIN GSPE-RELATED"/>
    <property type="match status" value="1"/>
</dbReference>
<dbReference type="Gene3D" id="3.40.50.300">
    <property type="entry name" value="P-loop containing nucleotide triphosphate hydrolases"/>
    <property type="match status" value="1"/>
</dbReference>
<keyword evidence="2" id="KW-0547">Nucleotide-binding</keyword>
<reference evidence="5" key="1">
    <citation type="journal article" date="2020" name="mSystems">
        <title>Genome- and Community-Level Interaction Insights into Carbon Utilization and Element Cycling Functions of Hydrothermarchaeota in Hydrothermal Sediment.</title>
        <authorList>
            <person name="Zhou Z."/>
            <person name="Liu Y."/>
            <person name="Xu W."/>
            <person name="Pan J."/>
            <person name="Luo Z.H."/>
            <person name="Li M."/>
        </authorList>
    </citation>
    <scope>NUCLEOTIDE SEQUENCE [LARGE SCALE GENOMIC DNA]</scope>
    <source>
        <strain evidence="5">HyVt-505</strain>
    </source>
</reference>
<comment type="caution">
    <text evidence="5">The sequence shown here is derived from an EMBL/GenBank/DDBJ whole genome shotgun (WGS) entry which is preliminary data.</text>
</comment>
<dbReference type="Pfam" id="PF00437">
    <property type="entry name" value="T2SSE"/>
    <property type="match status" value="1"/>
</dbReference>
<dbReference type="InterPro" id="IPR007831">
    <property type="entry name" value="T2SS_GspE_N"/>
</dbReference>
<evidence type="ECO:0000313" key="5">
    <source>
        <dbReference type="EMBL" id="HHJ80863.1"/>
    </source>
</evidence>
<evidence type="ECO:0000256" key="1">
    <source>
        <dbReference type="ARBA" id="ARBA00006611"/>
    </source>
</evidence>
<dbReference type="CDD" id="cd01129">
    <property type="entry name" value="PulE-GspE-like"/>
    <property type="match status" value="1"/>
</dbReference>
<dbReference type="FunFam" id="3.40.50.300:FF:000398">
    <property type="entry name" value="Type IV pilus assembly ATPase PilB"/>
    <property type="match status" value="1"/>
</dbReference>
<dbReference type="SUPFAM" id="SSF52540">
    <property type="entry name" value="P-loop containing nucleoside triphosphate hydrolases"/>
    <property type="match status" value="1"/>
</dbReference>
<proteinExistence type="inferred from homology"/>
<organism evidence="5">
    <name type="scientific">Candidatus Tenderia electrophaga</name>
    <dbReference type="NCBI Taxonomy" id="1748243"/>
    <lineage>
        <taxon>Bacteria</taxon>
        <taxon>Pseudomonadati</taxon>
        <taxon>Pseudomonadota</taxon>
        <taxon>Gammaproteobacteria</taxon>
        <taxon>Candidatus Tenderiales</taxon>
        <taxon>Candidatus Tenderiaceae</taxon>
        <taxon>Candidatus Tenderia</taxon>
    </lineage>
</organism>
<dbReference type="SMART" id="SM00382">
    <property type="entry name" value="AAA"/>
    <property type="match status" value="1"/>
</dbReference>
<keyword evidence="3" id="KW-0067">ATP-binding</keyword>
<dbReference type="Pfam" id="PF05157">
    <property type="entry name" value="MshEN"/>
    <property type="match status" value="1"/>
</dbReference>
<accession>A0A832J5B9</accession>
<dbReference type="EMBL" id="DRNF01000278">
    <property type="protein sequence ID" value="HHJ80863.1"/>
    <property type="molecule type" value="Genomic_DNA"/>
</dbReference>
<evidence type="ECO:0000256" key="3">
    <source>
        <dbReference type="ARBA" id="ARBA00022840"/>
    </source>
</evidence>
<dbReference type="AlphaFoldDB" id="A0A832J5B9"/>
<dbReference type="Gene3D" id="3.30.450.90">
    <property type="match status" value="1"/>
</dbReference>
<dbReference type="InterPro" id="IPR037257">
    <property type="entry name" value="T2SS_E_N_sf"/>
</dbReference>
<evidence type="ECO:0000256" key="2">
    <source>
        <dbReference type="ARBA" id="ARBA00022741"/>
    </source>
</evidence>
<dbReference type="PANTHER" id="PTHR30258:SF13">
    <property type="entry name" value="SECRETION PATHWAY ATPASE-RELATED"/>
    <property type="match status" value="1"/>
</dbReference>
<protein>
    <submittedName>
        <fullName evidence="5">Type II/IV secretion system protein</fullName>
    </submittedName>
</protein>
<dbReference type="GO" id="GO:0005886">
    <property type="term" value="C:plasma membrane"/>
    <property type="evidence" value="ECO:0007669"/>
    <property type="project" value="TreeGrafter"/>
</dbReference>
<dbReference type="PROSITE" id="PS00662">
    <property type="entry name" value="T2SP_E"/>
    <property type="match status" value="1"/>
</dbReference>
<evidence type="ECO:0000259" key="4">
    <source>
        <dbReference type="PROSITE" id="PS00662"/>
    </source>
</evidence>
<dbReference type="InterPro" id="IPR001482">
    <property type="entry name" value="T2SS/T4SS_dom"/>
</dbReference>
<gene>
    <name evidence="5" type="ORF">ENJ65_04440</name>
</gene>
<feature type="domain" description="Bacterial type II secretion system protein E" evidence="4">
    <location>
        <begin position="408"/>
        <end position="422"/>
    </location>
</feature>
<dbReference type="GO" id="GO:0016887">
    <property type="term" value="F:ATP hydrolysis activity"/>
    <property type="evidence" value="ECO:0007669"/>
    <property type="project" value="TreeGrafter"/>
</dbReference>
<dbReference type="InterPro" id="IPR003593">
    <property type="entry name" value="AAA+_ATPase"/>
</dbReference>
<name>A0A832J5B9_9GAMM</name>
<sequence>MNDHKPPQTPRKLGLKEIADLLFEDGLLDKDVHENLLVQARFRDAGEKHPLTAIAEQNLKSAQAPHRHLSEHFLTEWTAAKAGVSYLRVDPLKVDVALVTTAFSYAYAERHKLLPVELTADYVVVATAQPYITGWLDELSYILRKEVRLVMASPSDINSYLVEFYTVSHSVLGASADDDVQAPQAINSQQMLELGKAGNLDANDQHVVRIVDWLLQYAFDQRASDIHLEPRHEKGNIRFRIDGMLHTVYQLPSPVMAAVLSRLKILGRMDLAEKRRPLDGRLKTKSPDGNEVELRLATMPTAFGEKMVMRIFDPDVLVKNFTDLGFNNREETLWKEMIAQPSGIILVTGPTGSGKTTTLYSTLKYLSKPELNVCTIEDPIEMVVPDFNQMQVQQNIDLNFAAGVRALLRQDPDIIMVGEIRDLETAEIAIQAALTGHLVISTLHTNDAVSAVTRLLDLGVPHYMISATLLGVVAQRLVRTLCPHCKQPQAPDADMWNSLSRPWKAAVPEKIFAPVGCLECRQTGYNGRVGIYEMLLMSAKVKRLISSNDCDIAAIRQQAQQEEMRALRISGLQKVAAGQTTLDEVFRVAPGYSE</sequence>
<dbReference type="Proteomes" id="UP000885832">
    <property type="component" value="Unassembled WGS sequence"/>
</dbReference>
<comment type="similarity">
    <text evidence="1">Belongs to the GSP E family.</text>
</comment>
<dbReference type="Gene3D" id="3.30.300.160">
    <property type="entry name" value="Type II secretion system, protein E, N-terminal domain"/>
    <property type="match status" value="1"/>
</dbReference>